<dbReference type="EMBL" id="LKET01000006">
    <property type="protein sequence ID" value="KPU46339.1"/>
    <property type="molecule type" value="Genomic_DNA"/>
</dbReference>
<dbReference type="STRING" id="36849.OXPF_00670"/>
<evidence type="ECO:0000313" key="2">
    <source>
        <dbReference type="Proteomes" id="UP000050326"/>
    </source>
</evidence>
<protein>
    <submittedName>
        <fullName evidence="1">Uncharacterized protein</fullName>
    </submittedName>
</protein>
<dbReference type="RefSeq" id="WP_054873229.1">
    <property type="nucleotide sequence ID" value="NZ_LKET01000006.1"/>
</dbReference>
<evidence type="ECO:0000313" key="1">
    <source>
        <dbReference type="EMBL" id="KPU46339.1"/>
    </source>
</evidence>
<name>A0A0P8WE03_9CLOT</name>
<keyword evidence="2" id="KW-1185">Reference proteome</keyword>
<comment type="caution">
    <text evidence="1">The sequence shown here is derived from an EMBL/GenBank/DDBJ whole genome shotgun (WGS) entry which is preliminary data.</text>
</comment>
<sequence length="127" mass="14430">MYNENPLFLSRGVNNEEIKTIDINLNIETPDIIIGTVMISCKKNPETTVVGKIFIYKHTSPYFIETNFDETYLKYLFDDCQKASYDISNYVLTMLTIDFPSSVLSMSSSHDIGMVQLPNTINNSKGI</sequence>
<dbReference type="Proteomes" id="UP000050326">
    <property type="component" value="Unassembled WGS sequence"/>
</dbReference>
<reference evidence="1 2" key="1">
    <citation type="submission" date="2015-09" db="EMBL/GenBank/DDBJ databases">
        <title>Genome sequence of Oxobacter pfennigii DSM 3222.</title>
        <authorList>
            <person name="Poehlein A."/>
            <person name="Bengelsdorf F.R."/>
            <person name="Schiel-Bengelsdorf B."/>
            <person name="Duerre P."/>
            <person name="Daniel R."/>
        </authorList>
    </citation>
    <scope>NUCLEOTIDE SEQUENCE [LARGE SCALE GENOMIC DNA]</scope>
    <source>
        <strain evidence="1 2">DSM 3222</strain>
    </source>
</reference>
<organism evidence="1 2">
    <name type="scientific">Oxobacter pfennigii</name>
    <dbReference type="NCBI Taxonomy" id="36849"/>
    <lineage>
        <taxon>Bacteria</taxon>
        <taxon>Bacillati</taxon>
        <taxon>Bacillota</taxon>
        <taxon>Clostridia</taxon>
        <taxon>Eubacteriales</taxon>
        <taxon>Clostridiaceae</taxon>
        <taxon>Oxobacter</taxon>
    </lineage>
</organism>
<proteinExistence type="predicted"/>
<dbReference type="AlphaFoldDB" id="A0A0P8WE03"/>
<accession>A0A0P8WE03</accession>
<gene>
    <name evidence="1" type="ORF">OXPF_00670</name>
</gene>